<sequence length="72" mass="8354">MARRTRKNNVNKNKKTRKQRGGRKLNGYMKFAQKTRPEILNANPSLRSDVVAVARKIGEKWRALSPAEKARY</sequence>
<dbReference type="SUPFAM" id="SSF47095">
    <property type="entry name" value="HMG-box"/>
    <property type="match status" value="1"/>
</dbReference>
<organism evidence="3">
    <name type="scientific">viral metagenome</name>
    <dbReference type="NCBI Taxonomy" id="1070528"/>
    <lineage>
        <taxon>unclassified sequences</taxon>
        <taxon>metagenomes</taxon>
        <taxon>organismal metagenomes</taxon>
    </lineage>
</organism>
<proteinExistence type="predicted"/>
<feature type="region of interest" description="Disordered" evidence="1">
    <location>
        <begin position="1"/>
        <end position="24"/>
    </location>
</feature>
<reference evidence="3" key="1">
    <citation type="journal article" date="2020" name="Nature">
        <title>Giant virus diversity and host interactions through global metagenomics.</title>
        <authorList>
            <person name="Schulz F."/>
            <person name="Roux S."/>
            <person name="Paez-Espino D."/>
            <person name="Jungbluth S."/>
            <person name="Walsh D.A."/>
            <person name="Denef V.J."/>
            <person name="McMahon K.D."/>
            <person name="Konstantinidis K.T."/>
            <person name="Eloe-Fadrosh E.A."/>
            <person name="Kyrpides N.C."/>
            <person name="Woyke T."/>
        </authorList>
    </citation>
    <scope>NUCLEOTIDE SEQUENCE</scope>
    <source>
        <strain evidence="3">GVMAG-M-3300027963-41</strain>
    </source>
</reference>
<dbReference type="InterPro" id="IPR009071">
    <property type="entry name" value="HMG_box_dom"/>
</dbReference>
<feature type="domain" description="HMG box" evidence="2">
    <location>
        <begin position="21"/>
        <end position="72"/>
    </location>
</feature>
<accession>A0A6C0LQN6</accession>
<feature type="compositionally biased region" description="Basic residues" evidence="1">
    <location>
        <begin position="1"/>
        <end position="23"/>
    </location>
</feature>
<dbReference type="CDD" id="cd00084">
    <property type="entry name" value="HMG-box_SF"/>
    <property type="match status" value="1"/>
</dbReference>
<name>A0A6C0LQN6_9ZZZZ</name>
<evidence type="ECO:0000259" key="2">
    <source>
        <dbReference type="PROSITE" id="PS50118"/>
    </source>
</evidence>
<dbReference type="EMBL" id="MN740532">
    <property type="protein sequence ID" value="QHU31622.1"/>
    <property type="molecule type" value="Genomic_DNA"/>
</dbReference>
<dbReference type="PROSITE" id="PS50118">
    <property type="entry name" value="HMG_BOX_2"/>
    <property type="match status" value="1"/>
</dbReference>
<protein>
    <recommendedName>
        <fullName evidence="2">HMG box domain-containing protein</fullName>
    </recommendedName>
</protein>
<dbReference type="AlphaFoldDB" id="A0A6C0LQN6"/>
<dbReference type="Gene3D" id="1.10.30.10">
    <property type="entry name" value="High mobility group box domain"/>
    <property type="match status" value="1"/>
</dbReference>
<dbReference type="Pfam" id="PF00505">
    <property type="entry name" value="HMG_box"/>
    <property type="match status" value="1"/>
</dbReference>
<evidence type="ECO:0000313" key="3">
    <source>
        <dbReference type="EMBL" id="QHU31622.1"/>
    </source>
</evidence>
<dbReference type="InterPro" id="IPR036910">
    <property type="entry name" value="HMG_box_dom_sf"/>
</dbReference>
<evidence type="ECO:0000256" key="1">
    <source>
        <dbReference type="SAM" id="MobiDB-lite"/>
    </source>
</evidence>